<gene>
    <name evidence="3" type="ORF">IAB71_10055</name>
</gene>
<name>A0A9D1P450_9FIRM</name>
<accession>A0A9D1P450</accession>
<dbReference type="Pfam" id="PF01992">
    <property type="entry name" value="vATP-synt_AC39"/>
    <property type="match status" value="1"/>
</dbReference>
<dbReference type="AlphaFoldDB" id="A0A9D1P450"/>
<dbReference type="Gene3D" id="1.10.132.50">
    <property type="entry name" value="ATP synthase (C/AC39) subunit, domain 3"/>
    <property type="match status" value="3"/>
</dbReference>
<dbReference type="InterPro" id="IPR036079">
    <property type="entry name" value="ATPase_csu/dsu_sf"/>
</dbReference>
<keyword evidence="1" id="KW-0813">Transport</keyword>
<comment type="caution">
    <text evidence="3">The sequence shown here is derived from an EMBL/GenBank/DDBJ whole genome shotgun (WGS) entry which is preliminary data.</text>
</comment>
<reference evidence="3" key="1">
    <citation type="submission" date="2020-10" db="EMBL/GenBank/DDBJ databases">
        <authorList>
            <person name="Gilroy R."/>
        </authorList>
    </citation>
    <scope>NUCLEOTIDE SEQUENCE</scope>
    <source>
        <strain evidence="3">CHK188-20938</strain>
    </source>
</reference>
<reference evidence="3" key="2">
    <citation type="journal article" date="2021" name="PeerJ">
        <title>Extensive microbial diversity within the chicken gut microbiome revealed by metagenomics and culture.</title>
        <authorList>
            <person name="Gilroy R."/>
            <person name="Ravi A."/>
            <person name="Getino M."/>
            <person name="Pursley I."/>
            <person name="Horton D.L."/>
            <person name="Alikhan N.F."/>
            <person name="Baker D."/>
            <person name="Gharbi K."/>
            <person name="Hall N."/>
            <person name="Watson M."/>
            <person name="Adriaenssens E.M."/>
            <person name="Foster-Nyarko E."/>
            <person name="Jarju S."/>
            <person name="Secka A."/>
            <person name="Antonio M."/>
            <person name="Oren A."/>
            <person name="Chaudhuri R.R."/>
            <person name="La Ragione R."/>
            <person name="Hildebrand F."/>
            <person name="Pallen M.J."/>
        </authorList>
    </citation>
    <scope>NUCLEOTIDE SEQUENCE</scope>
    <source>
        <strain evidence="3">CHK188-20938</strain>
    </source>
</reference>
<dbReference type="InterPro" id="IPR044911">
    <property type="entry name" value="V-type_ATPase_csu/dsu_dom_3"/>
</dbReference>
<dbReference type="PANTHER" id="PTHR38682:SF1">
    <property type="entry name" value="V-TYPE ATP SYNTHASE SUBUNIT C"/>
    <property type="match status" value="1"/>
</dbReference>
<dbReference type="InterPro" id="IPR050873">
    <property type="entry name" value="V-ATPase_V0D/AC39_subunit"/>
</dbReference>
<dbReference type="GO" id="GO:0046961">
    <property type="term" value="F:proton-transporting ATPase activity, rotational mechanism"/>
    <property type="evidence" value="ECO:0007669"/>
    <property type="project" value="InterPro"/>
</dbReference>
<dbReference type="EMBL" id="DVOO01000030">
    <property type="protein sequence ID" value="HIV26100.1"/>
    <property type="molecule type" value="Genomic_DNA"/>
</dbReference>
<keyword evidence="2" id="KW-0406">Ion transport</keyword>
<evidence type="ECO:0000256" key="1">
    <source>
        <dbReference type="ARBA" id="ARBA00022448"/>
    </source>
</evidence>
<organism evidence="3 4">
    <name type="scientific">Candidatus Scatomonas pullistercoris</name>
    <dbReference type="NCBI Taxonomy" id="2840920"/>
    <lineage>
        <taxon>Bacteria</taxon>
        <taxon>Bacillati</taxon>
        <taxon>Bacillota</taxon>
        <taxon>Clostridia</taxon>
        <taxon>Lachnospirales</taxon>
        <taxon>Lachnospiraceae</taxon>
        <taxon>Lachnospiraceae incertae sedis</taxon>
        <taxon>Candidatus Scatomonas</taxon>
    </lineage>
</organism>
<evidence type="ECO:0000313" key="3">
    <source>
        <dbReference type="EMBL" id="HIV26100.1"/>
    </source>
</evidence>
<dbReference type="InterPro" id="IPR002843">
    <property type="entry name" value="ATPase_V0-cplx_csu/dsu"/>
</dbReference>
<proteinExistence type="predicted"/>
<dbReference type="Proteomes" id="UP000824169">
    <property type="component" value="Unassembled WGS sequence"/>
</dbReference>
<protein>
    <submittedName>
        <fullName evidence="3">V-type ATPase subunit</fullName>
    </submittedName>
</protein>
<evidence type="ECO:0000313" key="4">
    <source>
        <dbReference type="Proteomes" id="UP000824169"/>
    </source>
</evidence>
<dbReference type="PANTHER" id="PTHR38682">
    <property type="entry name" value="V-TYPE ATP SYNTHASE SUBUNIT C"/>
    <property type="match status" value="1"/>
</dbReference>
<sequence>MEGLMSYSGLTTKIRAMQSHLLNVQNFREIVELSSVPQALAYLREKPSYGSLLGSLDGNDIHRGQIERVLKQSIYRDYTKLYRFANSSQRKFLDLYFGRYEVYFLKVCLTNMIDHRKPSLDLTGFEDFFDKHSKLNLEALEASDTIEEFIGNLKGSVYYQPLANLGNVQNPTLFDYEMALDLNYFRRLWENRTVIREKQGIKGLTKALGAKMDMLNIQWIYRCKKYYHMTSADIYALLIPVNYQMNSRKIQEMVEADSLETLDGLIRKSYYGRHYQEFTEKTLESLYAEIMKHILSTESRQHPYSVTTIYSYLYHKEHEVDRIIIALECVRYRIAPDEAMKRVVCR</sequence>
<dbReference type="SUPFAM" id="SSF103486">
    <property type="entry name" value="V-type ATP synthase subunit C"/>
    <property type="match status" value="1"/>
</dbReference>
<evidence type="ECO:0000256" key="2">
    <source>
        <dbReference type="ARBA" id="ARBA00023065"/>
    </source>
</evidence>